<feature type="region of interest" description="Disordered" evidence="1">
    <location>
        <begin position="179"/>
        <end position="206"/>
    </location>
</feature>
<feature type="compositionally biased region" description="Low complexity" evidence="1">
    <location>
        <begin position="76"/>
        <end position="97"/>
    </location>
</feature>
<protein>
    <submittedName>
        <fullName evidence="2">Uncharacterized protein</fullName>
    </submittedName>
</protein>
<name>A1RCB5_PAEAT</name>
<proteinExistence type="predicted"/>
<gene>
    <name evidence="2" type="ordered locus">AAur_pTC10003</name>
</gene>
<geneLocation type="plasmid" evidence="2 3">
    <name>pTC1</name>
</geneLocation>
<evidence type="ECO:0000256" key="1">
    <source>
        <dbReference type="SAM" id="MobiDB-lite"/>
    </source>
</evidence>
<accession>A1RCB5</accession>
<feature type="region of interest" description="Disordered" evidence="1">
    <location>
        <begin position="59"/>
        <end position="115"/>
    </location>
</feature>
<reference evidence="2 3" key="1">
    <citation type="journal article" date="2006" name="PLoS Genet.">
        <title>Secrets of soil survival revealed by the genome sequence of Arthrobacter aurescens TC1.</title>
        <authorList>
            <person name="Mongodin E.F."/>
            <person name="Shapir N."/>
            <person name="Daugherty S.C."/>
            <person name="DeBoy R.T."/>
            <person name="Emerson J.B."/>
            <person name="Shvartzbeyn A."/>
            <person name="Radune D."/>
            <person name="Vamathevan J."/>
            <person name="Riggs F."/>
            <person name="Grinberg V."/>
            <person name="Khouri H."/>
            <person name="Wackett L.P."/>
            <person name="Nelson K.E."/>
            <person name="Sadowsky M.J."/>
        </authorList>
    </citation>
    <scope>NUCLEOTIDE SEQUENCE [LARGE SCALE GENOMIC DNA]</scope>
    <source>
        <strain evidence="2 3">TC1</strain>
    </source>
</reference>
<keyword evidence="2" id="KW-0614">Plasmid</keyword>
<evidence type="ECO:0000313" key="2">
    <source>
        <dbReference type="EMBL" id="ABM10517.1"/>
    </source>
</evidence>
<evidence type="ECO:0000313" key="3">
    <source>
        <dbReference type="Proteomes" id="UP000000637"/>
    </source>
</evidence>
<dbReference type="AlphaFoldDB" id="A1RCB5"/>
<sequence length="271" mass="29480">MATRVEPAVRGVHVRRPLGRPCPACGSTSTWVEIRREGDRSGSGQVREWPYAVCQACGHAERGRRTDPLKPPAPTSAGRPARSPEASPPEEATAAPADLSGHRPRPPRPKASDERVEELLAAAGYNRAITPAVLENHRRFATHAGKPGLPRWKAAVALLNGAMGADEVPHVREIYAEEKQRREKQKARAAQRRRQAGELADEHAEAAREHVARVWAETGEGPTWRQLADALGVHGPLASATIETLHRRGALTSTKEPRSLRATPDWTPPPA</sequence>
<feature type="region of interest" description="Disordered" evidence="1">
    <location>
        <begin position="242"/>
        <end position="271"/>
    </location>
</feature>
<feature type="compositionally biased region" description="Basic residues" evidence="1">
    <location>
        <begin position="182"/>
        <end position="194"/>
    </location>
</feature>
<dbReference type="KEGG" id="aau:AAur_pTC10003"/>
<dbReference type="HOGENOM" id="CLU_1025448_0_0_11"/>
<dbReference type="EMBL" id="CP000475">
    <property type="protein sequence ID" value="ABM10517.1"/>
    <property type="molecule type" value="Genomic_DNA"/>
</dbReference>
<keyword evidence="3" id="KW-1185">Reference proteome</keyword>
<dbReference type="Proteomes" id="UP000000637">
    <property type="component" value="Plasmid pTC1"/>
</dbReference>
<organism evidence="2 3">
    <name type="scientific">Paenarthrobacter aurescens (strain TC1)</name>
    <dbReference type="NCBI Taxonomy" id="290340"/>
    <lineage>
        <taxon>Bacteria</taxon>
        <taxon>Bacillati</taxon>
        <taxon>Actinomycetota</taxon>
        <taxon>Actinomycetes</taxon>
        <taxon>Micrococcales</taxon>
        <taxon>Micrococcaceae</taxon>
        <taxon>Paenarthrobacter</taxon>
    </lineage>
</organism>
<feature type="compositionally biased region" description="Basic and acidic residues" evidence="1">
    <location>
        <begin position="59"/>
        <end position="68"/>
    </location>
</feature>